<feature type="domain" description="Adenylate kinase active site lid" evidence="6">
    <location>
        <begin position="124"/>
        <end position="159"/>
    </location>
</feature>
<proteinExistence type="inferred from homology"/>
<dbReference type="NCBIfam" id="TIGR01351">
    <property type="entry name" value="adk"/>
    <property type="match status" value="1"/>
</dbReference>
<dbReference type="InterPro" id="IPR036193">
    <property type="entry name" value="ADK_active_lid_dom_sf"/>
</dbReference>
<dbReference type="GO" id="GO:0005524">
    <property type="term" value="F:ATP binding"/>
    <property type="evidence" value="ECO:0007669"/>
    <property type="project" value="InterPro"/>
</dbReference>
<evidence type="ECO:0000256" key="3">
    <source>
        <dbReference type="ARBA" id="ARBA00022741"/>
    </source>
</evidence>
<keyword evidence="4 5" id="KW-0418">Kinase</keyword>
<dbReference type="GO" id="GO:0004017">
    <property type="term" value="F:AMP kinase activity"/>
    <property type="evidence" value="ECO:0007669"/>
    <property type="project" value="InterPro"/>
</dbReference>
<dbReference type="Pfam" id="PF00406">
    <property type="entry name" value="ADK"/>
    <property type="match status" value="1"/>
</dbReference>
<keyword evidence="3" id="KW-0547">Nucleotide-binding</keyword>
<comment type="similarity">
    <text evidence="1 5">Belongs to the adenylate kinase family.</text>
</comment>
<sequence>MNRILIFGAPGSGKGTISKFLLKDFGFTHIAAGDILRAMLASDSLEAREFKEIMSKGNLVPDEKITEIIKREIYAVEATKKSWLLDGYPRNIKQAKMLASFASTTLALNIEVPFPTITERLCDRVVHEPSGRIYNMKWNRPKVEGVDDVTGEPLTRRPDDSYDVVSRRLLSYEATIAPVLDLFRSQNKLKTFQGTESKVIYQSLHPFMETFLKSSKI</sequence>
<dbReference type="PROSITE" id="PS00113">
    <property type="entry name" value="ADENYLATE_KINASE"/>
    <property type="match status" value="1"/>
</dbReference>
<dbReference type="SUPFAM" id="SSF57774">
    <property type="entry name" value="Microbial and mitochondrial ADK, insert 'zinc finger' domain"/>
    <property type="match status" value="1"/>
</dbReference>
<reference evidence="7" key="1">
    <citation type="submission" date="2018-11" db="EMBL/GenBank/DDBJ databases">
        <title>Myxobolus squamalis genome and transcriptome.</title>
        <authorList>
            <person name="Yahalomi D."/>
            <person name="Atkinson S.D."/>
            <person name="Neuhof M."/>
            <person name="Chang E.S."/>
            <person name="Philippe H."/>
            <person name="Cartwright P."/>
            <person name="Bartholomew J.L."/>
            <person name="Huchon D."/>
        </authorList>
    </citation>
    <scope>NUCLEOTIDE SEQUENCE</scope>
    <source>
        <strain evidence="7">71B08</strain>
        <tissue evidence="7">Whole</tissue>
    </source>
</reference>
<evidence type="ECO:0000313" key="7">
    <source>
        <dbReference type="EMBL" id="NDJ97163.1"/>
    </source>
</evidence>
<dbReference type="InterPro" id="IPR007862">
    <property type="entry name" value="Adenylate_kinase_lid-dom"/>
</dbReference>
<evidence type="ECO:0000256" key="5">
    <source>
        <dbReference type="RuleBase" id="RU003330"/>
    </source>
</evidence>
<evidence type="ECO:0000256" key="4">
    <source>
        <dbReference type="ARBA" id="ARBA00022777"/>
    </source>
</evidence>
<dbReference type="CDD" id="cd01428">
    <property type="entry name" value="ADK"/>
    <property type="match status" value="1"/>
</dbReference>
<dbReference type="InterPro" id="IPR000850">
    <property type="entry name" value="Adenylat/UMP-CMP_kin"/>
</dbReference>
<dbReference type="AlphaFoldDB" id="A0A6B2G8N7"/>
<dbReference type="Gene3D" id="3.40.50.300">
    <property type="entry name" value="P-loop containing nucleotide triphosphate hydrolases"/>
    <property type="match status" value="1"/>
</dbReference>
<organism evidence="7">
    <name type="scientific">Myxobolus squamalis</name>
    <name type="common">Myxosporean</name>
    <dbReference type="NCBI Taxonomy" id="59785"/>
    <lineage>
        <taxon>Eukaryota</taxon>
        <taxon>Metazoa</taxon>
        <taxon>Cnidaria</taxon>
        <taxon>Myxozoa</taxon>
        <taxon>Myxosporea</taxon>
        <taxon>Bivalvulida</taxon>
        <taxon>Platysporina</taxon>
        <taxon>Myxobolidae</taxon>
        <taxon>Myxobolus</taxon>
    </lineage>
</organism>
<protein>
    <submittedName>
        <fullName evidence="7">GTP:AMP phosphotransferase AK3, mitochondrial (Trinotate prediction)</fullName>
    </submittedName>
</protein>
<dbReference type="PRINTS" id="PR00094">
    <property type="entry name" value="ADENYLTKNASE"/>
</dbReference>
<accession>A0A6B2G8N7</accession>
<dbReference type="InterPro" id="IPR027417">
    <property type="entry name" value="P-loop_NTPase"/>
</dbReference>
<dbReference type="SUPFAM" id="SSF52540">
    <property type="entry name" value="P-loop containing nucleoside triphosphate hydrolases"/>
    <property type="match status" value="1"/>
</dbReference>
<dbReference type="InterPro" id="IPR006259">
    <property type="entry name" value="Adenyl_kin_sub"/>
</dbReference>
<dbReference type="PANTHER" id="PTHR23359">
    <property type="entry name" value="NUCLEOTIDE KINASE"/>
    <property type="match status" value="1"/>
</dbReference>
<evidence type="ECO:0000259" key="6">
    <source>
        <dbReference type="Pfam" id="PF05191"/>
    </source>
</evidence>
<name>A0A6B2G8N7_MYXSQ</name>
<evidence type="ECO:0000256" key="2">
    <source>
        <dbReference type="ARBA" id="ARBA00022679"/>
    </source>
</evidence>
<dbReference type="HAMAP" id="MF_00235">
    <property type="entry name" value="Adenylate_kinase_Adk"/>
    <property type="match status" value="1"/>
</dbReference>
<keyword evidence="2 5" id="KW-0808">Transferase</keyword>
<dbReference type="EMBL" id="GHBR01002281">
    <property type="protein sequence ID" value="NDJ97163.1"/>
    <property type="molecule type" value="Transcribed_RNA"/>
</dbReference>
<evidence type="ECO:0000256" key="1">
    <source>
        <dbReference type="ARBA" id="ARBA00007220"/>
    </source>
</evidence>
<dbReference type="Pfam" id="PF05191">
    <property type="entry name" value="ADK_lid"/>
    <property type="match status" value="1"/>
</dbReference>
<dbReference type="InterPro" id="IPR033690">
    <property type="entry name" value="Adenylat_kinase_CS"/>
</dbReference>